<dbReference type="GeneID" id="20208087"/>
<dbReference type="OrthoDB" id="6256440at2759"/>
<dbReference type="InterPro" id="IPR036259">
    <property type="entry name" value="MFS_trans_sf"/>
</dbReference>
<evidence type="ECO:0008006" key="9">
    <source>
        <dbReference type="Google" id="ProtNLM"/>
    </source>
</evidence>
<dbReference type="AlphaFoldDB" id="T1FGY8"/>
<dbReference type="EMBL" id="KB097640">
    <property type="protein sequence ID" value="ESN92522.1"/>
    <property type="molecule type" value="Genomic_DNA"/>
</dbReference>
<name>T1FGY8_HELRO</name>
<evidence type="ECO:0000313" key="8">
    <source>
        <dbReference type="Proteomes" id="UP000015101"/>
    </source>
</evidence>
<feature type="transmembrane region" description="Helical" evidence="5">
    <location>
        <begin position="117"/>
        <end position="134"/>
    </location>
</feature>
<dbReference type="RefSeq" id="XP_009029449.1">
    <property type="nucleotide sequence ID" value="XM_009031201.1"/>
</dbReference>
<gene>
    <name evidence="7" type="primary">20208087</name>
    <name evidence="6" type="ORF">HELRODRAFT_181398</name>
</gene>
<feature type="transmembrane region" description="Helical" evidence="5">
    <location>
        <begin position="451"/>
        <end position="472"/>
    </location>
</feature>
<dbReference type="KEGG" id="hro:HELRODRAFT_181398"/>
<feature type="transmembrane region" description="Helical" evidence="5">
    <location>
        <begin position="228"/>
        <end position="246"/>
    </location>
</feature>
<dbReference type="eggNOG" id="KOG0255">
    <property type="taxonomic scope" value="Eukaryota"/>
</dbReference>
<protein>
    <recommendedName>
        <fullName evidence="9">Major facilitator superfamily (MFS) profile domain-containing protein</fullName>
    </recommendedName>
</protein>
<reference evidence="6 8" key="2">
    <citation type="journal article" date="2013" name="Nature">
        <title>Insights into bilaterian evolution from three spiralian genomes.</title>
        <authorList>
            <person name="Simakov O."/>
            <person name="Marletaz F."/>
            <person name="Cho S.J."/>
            <person name="Edsinger-Gonzales E."/>
            <person name="Havlak P."/>
            <person name="Hellsten U."/>
            <person name="Kuo D.H."/>
            <person name="Larsson T."/>
            <person name="Lv J."/>
            <person name="Arendt D."/>
            <person name="Savage R."/>
            <person name="Osoegawa K."/>
            <person name="de Jong P."/>
            <person name="Grimwood J."/>
            <person name="Chapman J.A."/>
            <person name="Shapiro H."/>
            <person name="Aerts A."/>
            <person name="Otillar R.P."/>
            <person name="Terry A.Y."/>
            <person name="Boore J.L."/>
            <person name="Grigoriev I.V."/>
            <person name="Lindberg D.R."/>
            <person name="Seaver E.C."/>
            <person name="Weisblat D.A."/>
            <person name="Putnam N.H."/>
            <person name="Rokhsar D.S."/>
        </authorList>
    </citation>
    <scope>NUCLEOTIDE SEQUENCE</scope>
</reference>
<dbReference type="STRING" id="6412.T1FGY8"/>
<organism evidence="7 8">
    <name type="scientific">Helobdella robusta</name>
    <name type="common">Californian leech</name>
    <dbReference type="NCBI Taxonomy" id="6412"/>
    <lineage>
        <taxon>Eukaryota</taxon>
        <taxon>Metazoa</taxon>
        <taxon>Spiralia</taxon>
        <taxon>Lophotrochozoa</taxon>
        <taxon>Annelida</taxon>
        <taxon>Clitellata</taxon>
        <taxon>Hirudinea</taxon>
        <taxon>Rhynchobdellida</taxon>
        <taxon>Glossiphoniidae</taxon>
        <taxon>Helobdella</taxon>
    </lineage>
</organism>
<dbReference type="Gene3D" id="1.20.1250.20">
    <property type="entry name" value="MFS general substrate transporter like domains"/>
    <property type="match status" value="1"/>
</dbReference>
<dbReference type="FunCoup" id="T1FGY8">
    <property type="interactions" value="43"/>
</dbReference>
<evidence type="ECO:0000256" key="5">
    <source>
        <dbReference type="SAM" id="Phobius"/>
    </source>
</evidence>
<feature type="transmembrane region" description="Helical" evidence="5">
    <location>
        <begin position="171"/>
        <end position="192"/>
    </location>
</feature>
<reference evidence="8" key="1">
    <citation type="submission" date="2012-12" db="EMBL/GenBank/DDBJ databases">
        <authorList>
            <person name="Hellsten U."/>
            <person name="Grimwood J."/>
            <person name="Chapman J.A."/>
            <person name="Shapiro H."/>
            <person name="Aerts A."/>
            <person name="Otillar R.P."/>
            <person name="Terry A.Y."/>
            <person name="Boore J.L."/>
            <person name="Simakov O."/>
            <person name="Marletaz F."/>
            <person name="Cho S.-J."/>
            <person name="Edsinger-Gonzales E."/>
            <person name="Havlak P."/>
            <person name="Kuo D.-H."/>
            <person name="Larsson T."/>
            <person name="Lv J."/>
            <person name="Arendt D."/>
            <person name="Savage R."/>
            <person name="Osoegawa K."/>
            <person name="de Jong P."/>
            <person name="Lindberg D.R."/>
            <person name="Seaver E.C."/>
            <person name="Weisblat D.A."/>
            <person name="Putnam N.H."/>
            <person name="Grigoriev I.V."/>
            <person name="Rokhsar D.S."/>
        </authorList>
    </citation>
    <scope>NUCLEOTIDE SEQUENCE</scope>
</reference>
<keyword evidence="8" id="KW-1185">Reference proteome</keyword>
<evidence type="ECO:0000256" key="3">
    <source>
        <dbReference type="ARBA" id="ARBA00022989"/>
    </source>
</evidence>
<feature type="transmembrane region" description="Helical" evidence="5">
    <location>
        <begin position="363"/>
        <end position="384"/>
    </location>
</feature>
<reference evidence="7" key="3">
    <citation type="submission" date="2015-06" db="UniProtKB">
        <authorList>
            <consortium name="EnsemblMetazoa"/>
        </authorList>
    </citation>
    <scope>IDENTIFICATION</scope>
</reference>
<evidence type="ECO:0000313" key="6">
    <source>
        <dbReference type="EMBL" id="ESN92522.1"/>
    </source>
</evidence>
<evidence type="ECO:0000313" key="7">
    <source>
        <dbReference type="EnsemblMetazoa" id="HelroP181398"/>
    </source>
</evidence>
<accession>T1FGY8</accession>
<feature type="transmembrane region" description="Helical" evidence="5">
    <location>
        <begin position="140"/>
        <end position="159"/>
    </location>
</feature>
<proteinExistence type="predicted"/>
<dbReference type="PANTHER" id="PTHR24064">
    <property type="entry name" value="SOLUTE CARRIER FAMILY 22 MEMBER"/>
    <property type="match status" value="1"/>
</dbReference>
<feature type="transmembrane region" description="Helical" evidence="5">
    <location>
        <begin position="404"/>
        <end position="430"/>
    </location>
</feature>
<dbReference type="Proteomes" id="UP000015101">
    <property type="component" value="Unassembled WGS sequence"/>
</dbReference>
<comment type="subcellular location">
    <subcellularLocation>
        <location evidence="1">Membrane</location>
        <topology evidence="1">Multi-pass membrane protein</topology>
    </subcellularLocation>
</comment>
<dbReference type="GO" id="GO:0016020">
    <property type="term" value="C:membrane"/>
    <property type="evidence" value="ECO:0007669"/>
    <property type="project" value="UniProtKB-SubCell"/>
</dbReference>
<dbReference type="SUPFAM" id="SSF103473">
    <property type="entry name" value="MFS general substrate transporter"/>
    <property type="match status" value="1"/>
</dbReference>
<dbReference type="GO" id="GO:0022857">
    <property type="term" value="F:transmembrane transporter activity"/>
    <property type="evidence" value="ECO:0007669"/>
    <property type="project" value="InterPro"/>
</dbReference>
<dbReference type="OMA" id="TYIATTH"/>
<keyword evidence="2 5" id="KW-0812">Transmembrane</keyword>
<evidence type="ECO:0000256" key="2">
    <source>
        <dbReference type="ARBA" id="ARBA00022692"/>
    </source>
</evidence>
<dbReference type="InParanoid" id="T1FGY8"/>
<evidence type="ECO:0000256" key="1">
    <source>
        <dbReference type="ARBA" id="ARBA00004141"/>
    </source>
</evidence>
<dbReference type="EnsemblMetazoa" id="HelroT181398">
    <property type="protein sequence ID" value="HelroP181398"/>
    <property type="gene ID" value="HelroG181398"/>
</dbReference>
<feature type="transmembrane region" description="Helical" evidence="5">
    <location>
        <begin position="330"/>
        <end position="351"/>
    </location>
</feature>
<dbReference type="InterPro" id="IPR005828">
    <property type="entry name" value="MFS_sugar_transport-like"/>
</dbReference>
<sequence length="532" mass="60599">MEVDRLLRDLGKFGKWQILINPKFPGYQPAHRCKIPTNSSLDDWIPHDDSSSNSHGMNATQWSKCEMYVNASVNNETSECLDGWEYEDEEIGDGLLTIVSQWDLVCTRDFLVQTSQVVLVLGIMCGSIAITIISDRFGRKPVFITCQMLLVLFGSLSALMPNIHWFIVSKFFIGLVEHGVTMIGFVLMYELFTVDERTFLGLIGGNFWGFACALMPIFAYFIKNWTYFQLFISLIPLTFIPLFWHVCTLFPESVHWLYANDRMDEVNEVLKSAARMNKVAAPLVNVSNKVTTKEMKDQKFLREEKLFVPSSVEHRAVRYTMADLFRNATMLKHLSICVVAWTSCTLVYYGLTWSTAQLSGTRYWNAFFNGLVEMPAYTLSYFIVIRFGRRNPMATFFLIDGSKASMWVTALNLIGKFGITGAFGISFIYVGELFPTNLRIFQMLKCCRSQAMGLCCLFGRIGLLAATFSTYIATTHPILTSFTFAILSILAAILLLLLPETIERPLPETIEEIEDWKYNNPQHKILGSFEKI</sequence>
<dbReference type="HOGENOM" id="CLU_001265_33_5_1"/>
<evidence type="ECO:0000256" key="4">
    <source>
        <dbReference type="ARBA" id="ARBA00023136"/>
    </source>
</evidence>
<keyword evidence="3 5" id="KW-1133">Transmembrane helix</keyword>
<keyword evidence="4 5" id="KW-0472">Membrane</keyword>
<dbReference type="EMBL" id="AMQM01007572">
    <property type="status" value="NOT_ANNOTATED_CDS"/>
    <property type="molecule type" value="Genomic_DNA"/>
</dbReference>
<dbReference type="CTD" id="20208087"/>
<feature type="transmembrane region" description="Helical" evidence="5">
    <location>
        <begin position="478"/>
        <end position="498"/>
    </location>
</feature>
<dbReference type="Pfam" id="PF00083">
    <property type="entry name" value="Sugar_tr"/>
    <property type="match status" value="1"/>
</dbReference>
<feature type="transmembrane region" description="Helical" evidence="5">
    <location>
        <begin position="198"/>
        <end position="221"/>
    </location>
</feature>